<evidence type="ECO:0000256" key="1">
    <source>
        <dbReference type="SAM" id="MobiDB-lite"/>
    </source>
</evidence>
<feature type="compositionally biased region" description="Polar residues" evidence="1">
    <location>
        <begin position="207"/>
        <end position="221"/>
    </location>
</feature>
<dbReference type="Proteomes" id="UP000194127">
    <property type="component" value="Unassembled WGS sequence"/>
</dbReference>
<evidence type="ECO:0000313" key="4">
    <source>
        <dbReference type="EMBL" id="OSX59525.1"/>
    </source>
</evidence>
<feature type="compositionally biased region" description="Basic and acidic residues" evidence="1">
    <location>
        <begin position="159"/>
        <end position="168"/>
    </location>
</feature>
<reference evidence="4 5" key="1">
    <citation type="submission" date="2017-04" db="EMBL/GenBank/DDBJ databases">
        <title>Genome Sequence of the Model Brown-Rot Fungus Postia placenta SB12.</title>
        <authorList>
            <consortium name="DOE Joint Genome Institute"/>
            <person name="Gaskell J."/>
            <person name="Kersten P."/>
            <person name="Larrondo L.F."/>
            <person name="Canessa P."/>
            <person name="Martinez D."/>
            <person name="Hibbett D."/>
            <person name="Schmoll M."/>
            <person name="Kubicek C.P."/>
            <person name="Martinez A.T."/>
            <person name="Yadav J."/>
            <person name="Master E."/>
            <person name="Magnuson J.K."/>
            <person name="James T."/>
            <person name="Yaver D."/>
            <person name="Berka R."/>
            <person name="Labutti K."/>
            <person name="Lipzen A."/>
            <person name="Aerts A."/>
            <person name="Barry K."/>
            <person name="Henrissat B."/>
            <person name="Blanchette R."/>
            <person name="Grigoriev I."/>
            <person name="Cullen D."/>
        </authorList>
    </citation>
    <scope>NUCLEOTIDE SEQUENCE [LARGE SCALE GENOMIC DNA]</scope>
    <source>
        <strain evidence="4 5">MAD-698-R-SB12</strain>
    </source>
</reference>
<feature type="compositionally biased region" description="Polar residues" evidence="1">
    <location>
        <begin position="601"/>
        <end position="612"/>
    </location>
</feature>
<dbReference type="RefSeq" id="XP_024336319.1">
    <property type="nucleotide sequence ID" value="XM_024486437.1"/>
</dbReference>
<dbReference type="InterPro" id="IPR018571">
    <property type="entry name" value="Membrane_anchor_Opy2_N"/>
</dbReference>
<evidence type="ECO:0000259" key="3">
    <source>
        <dbReference type="Pfam" id="PF09463"/>
    </source>
</evidence>
<feature type="domain" description="Membrane anchor Opy2 N-terminal" evidence="3">
    <location>
        <begin position="15"/>
        <end position="49"/>
    </location>
</feature>
<feature type="region of interest" description="Disordered" evidence="1">
    <location>
        <begin position="529"/>
        <end position="676"/>
    </location>
</feature>
<feature type="compositionally biased region" description="Polar residues" evidence="1">
    <location>
        <begin position="252"/>
        <end position="265"/>
    </location>
</feature>
<dbReference type="STRING" id="670580.A0A1X6MT29"/>
<feature type="compositionally biased region" description="Polar residues" evidence="1">
    <location>
        <begin position="371"/>
        <end position="385"/>
    </location>
</feature>
<feature type="compositionally biased region" description="Polar residues" evidence="1">
    <location>
        <begin position="393"/>
        <end position="409"/>
    </location>
</feature>
<proteinExistence type="predicted"/>
<evidence type="ECO:0000256" key="2">
    <source>
        <dbReference type="SAM" id="Phobius"/>
    </source>
</evidence>
<feature type="compositionally biased region" description="Polar residues" evidence="1">
    <location>
        <begin position="551"/>
        <end position="564"/>
    </location>
</feature>
<feature type="compositionally biased region" description="Polar residues" evidence="1">
    <location>
        <begin position="178"/>
        <end position="191"/>
    </location>
</feature>
<keyword evidence="5" id="KW-1185">Reference proteome</keyword>
<dbReference type="GeneID" id="36331386"/>
<keyword evidence="2" id="KW-1133">Transmembrane helix</keyword>
<keyword evidence="2" id="KW-0812">Transmembrane</keyword>
<feature type="region of interest" description="Disordered" evidence="1">
    <location>
        <begin position="99"/>
        <end position="265"/>
    </location>
</feature>
<dbReference type="AlphaFoldDB" id="A0A1X6MT29"/>
<feature type="transmembrane region" description="Helical" evidence="2">
    <location>
        <begin position="66"/>
        <end position="88"/>
    </location>
</feature>
<dbReference type="Pfam" id="PF09463">
    <property type="entry name" value="Opy2"/>
    <property type="match status" value="1"/>
</dbReference>
<organism evidence="4 5">
    <name type="scientific">Postia placenta MAD-698-R-SB12</name>
    <dbReference type="NCBI Taxonomy" id="670580"/>
    <lineage>
        <taxon>Eukaryota</taxon>
        <taxon>Fungi</taxon>
        <taxon>Dikarya</taxon>
        <taxon>Basidiomycota</taxon>
        <taxon>Agaricomycotina</taxon>
        <taxon>Agaricomycetes</taxon>
        <taxon>Polyporales</taxon>
        <taxon>Adustoporiaceae</taxon>
        <taxon>Rhodonia</taxon>
    </lineage>
</organism>
<accession>A0A1X6MT29</accession>
<dbReference type="OrthoDB" id="2402916at2759"/>
<sequence length="676" mass="70854">MPAYELFQNLTQRACVPCSSAAPICPQCSANEQCIIIDESCSACAQAKCQLIASLSHSSGGVSSGAVAGAVVASIIFLALVVGAFWFYRRRLRQRRAATAAASDSKTDAPARAEDVLNRPDPNEKAIPEEQSTVRIYAGASGTINLDPESQAGSVARATDGHDSRRGSAQDNPFGDNHSIQTTSTGTQSNVIPIALVPPASFHAPSPHNSNESFSGSQASSGPRRPVRTPDVNLNGDETRENAVANDDQSTRSDSTTAHNPRASYMSTGSYASDLLSEAPVIITPTRGLVKQQVMGLVKAEVIRTPPGGTPSKDGDGLRAPAANRLLARSSPLAVSSFGPSDVVHEAVEDEQEVSVRANPFDDSHSPYNLDGSQRSPAPSASTFGSPERGTPESGQVTPNQYAEENGWTSDGAHRPMSTYTQAASIMGSVIGADIGSATRVHLGFQQLGVPSTEVVPHTASSGVLNSPRSPYRLTSARLINTPASGNGGGALEQQQQRAMQDIEPNHSRMSLASVVSSASTKADSILESFPFVPPSPISNRPIRTPPRSPLAQQSFATNSNTAPPLSAREPPPRESIREAPVSPLPPPPRPVNRKAAGMSVASQSSAFSTGLGSFPFQIDSGNGTDNASSSSSPPSSFLGRQRASLDTLALTSDLSSYPLNFGNQKRDPPPPMPRR</sequence>
<protein>
    <recommendedName>
        <fullName evidence="3">Membrane anchor Opy2 N-terminal domain-containing protein</fullName>
    </recommendedName>
</protein>
<keyword evidence="2" id="KW-0472">Membrane</keyword>
<dbReference type="EMBL" id="KZ110602">
    <property type="protein sequence ID" value="OSX59525.1"/>
    <property type="molecule type" value="Genomic_DNA"/>
</dbReference>
<evidence type="ECO:0000313" key="5">
    <source>
        <dbReference type="Proteomes" id="UP000194127"/>
    </source>
</evidence>
<feature type="compositionally biased region" description="Low complexity" evidence="1">
    <location>
        <begin position="645"/>
        <end position="657"/>
    </location>
</feature>
<name>A0A1X6MT29_9APHY</name>
<feature type="compositionally biased region" description="Basic and acidic residues" evidence="1">
    <location>
        <begin position="105"/>
        <end position="128"/>
    </location>
</feature>
<gene>
    <name evidence="4" type="ORF">POSPLADRAFT_1150603</name>
</gene>
<feature type="region of interest" description="Disordered" evidence="1">
    <location>
        <begin position="358"/>
        <end position="416"/>
    </location>
</feature>